<gene>
    <name evidence="3" type="ORF">MNBD_ALPHA12-1425</name>
</gene>
<dbReference type="AlphaFoldDB" id="A0A3B0TY35"/>
<feature type="compositionally biased region" description="Polar residues" evidence="1">
    <location>
        <begin position="79"/>
        <end position="94"/>
    </location>
</feature>
<feature type="region of interest" description="Disordered" evidence="1">
    <location>
        <begin position="36"/>
        <end position="104"/>
    </location>
</feature>
<dbReference type="InterPro" id="IPR011723">
    <property type="entry name" value="Znf/thioredoxin_put"/>
</dbReference>
<organism evidence="3">
    <name type="scientific">hydrothermal vent metagenome</name>
    <dbReference type="NCBI Taxonomy" id="652676"/>
    <lineage>
        <taxon>unclassified sequences</taxon>
        <taxon>metagenomes</taxon>
        <taxon>ecological metagenomes</taxon>
    </lineage>
</organism>
<name>A0A3B0TY35_9ZZZZ</name>
<evidence type="ECO:0000313" key="3">
    <source>
        <dbReference type="EMBL" id="VAW21103.1"/>
    </source>
</evidence>
<protein>
    <recommendedName>
        <fullName evidence="2">Zinc finger/thioredoxin putative domain-containing protein</fullName>
    </recommendedName>
</protein>
<sequence>MIITCPNCQARYQVASQTIGNAGRKVQCANCQTNWRAKPEAGPDPDTMFDAEEEKALDAQFEREELSANKQKNKDRPNKATNPEQTESGENSAKTDADADVDEEKLARQKRDLARRQSLLNRSLPKARLLRIVRMILTISLMSILGGGYTLRNNIVSVFPDLAGLYQALGIKVNVVGLEFRDVRTLRALRNGTEVMEITASITNVSRDQVVVPSVLISILDKQGRSIYQWSVDPQVVGMQAGEWVEFKTQLTSPPSKAASVRLNFVTNQP</sequence>
<evidence type="ECO:0000256" key="1">
    <source>
        <dbReference type="SAM" id="MobiDB-lite"/>
    </source>
</evidence>
<feature type="compositionally biased region" description="Basic and acidic residues" evidence="1">
    <location>
        <begin position="54"/>
        <end position="78"/>
    </location>
</feature>
<proteinExistence type="predicted"/>
<accession>A0A3B0TY35</accession>
<evidence type="ECO:0000259" key="2">
    <source>
        <dbReference type="Pfam" id="PF13717"/>
    </source>
</evidence>
<feature type="domain" description="Zinc finger/thioredoxin putative" evidence="2">
    <location>
        <begin position="1"/>
        <end position="36"/>
    </location>
</feature>
<dbReference type="EMBL" id="UOEO01000157">
    <property type="protein sequence ID" value="VAW21103.1"/>
    <property type="molecule type" value="Genomic_DNA"/>
</dbReference>
<reference evidence="3" key="1">
    <citation type="submission" date="2018-06" db="EMBL/GenBank/DDBJ databases">
        <authorList>
            <person name="Zhirakovskaya E."/>
        </authorList>
    </citation>
    <scope>NUCLEOTIDE SEQUENCE</scope>
</reference>
<dbReference type="NCBIfam" id="TIGR02098">
    <property type="entry name" value="MJ0042_CXXC"/>
    <property type="match status" value="1"/>
</dbReference>
<dbReference type="Pfam" id="PF13717">
    <property type="entry name" value="Zn_ribbon_4"/>
    <property type="match status" value="1"/>
</dbReference>